<protein>
    <submittedName>
        <fullName evidence="5">Class I SAM-dependent rRNA methyltransferase</fullName>
    </submittedName>
</protein>
<dbReference type="Gene3D" id="3.30.750.80">
    <property type="entry name" value="RNA methyltransferase domain (HRMD) like"/>
    <property type="match status" value="1"/>
</dbReference>
<keyword evidence="2 5" id="KW-0808">Transferase</keyword>
<proteinExistence type="predicted"/>
<dbReference type="GO" id="GO:0008168">
    <property type="term" value="F:methyltransferase activity"/>
    <property type="evidence" value="ECO:0007669"/>
    <property type="project" value="UniProtKB-KW"/>
</dbReference>
<feature type="non-terminal residue" evidence="5">
    <location>
        <position position="87"/>
    </location>
</feature>
<dbReference type="InterPro" id="IPR015947">
    <property type="entry name" value="PUA-like_sf"/>
</dbReference>
<keyword evidence="6" id="KW-1185">Reference proteome</keyword>
<dbReference type="SUPFAM" id="SSF88697">
    <property type="entry name" value="PUA domain-like"/>
    <property type="match status" value="1"/>
</dbReference>
<dbReference type="Proteomes" id="UP000442109">
    <property type="component" value="Unassembled WGS sequence"/>
</dbReference>
<dbReference type="GO" id="GO:0003723">
    <property type="term" value="F:RNA binding"/>
    <property type="evidence" value="ECO:0007669"/>
    <property type="project" value="InterPro"/>
</dbReference>
<organism evidence="5 6">
    <name type="scientific">Psychrobacter sanguinis</name>
    <dbReference type="NCBI Taxonomy" id="861445"/>
    <lineage>
        <taxon>Bacteria</taxon>
        <taxon>Pseudomonadati</taxon>
        <taxon>Pseudomonadota</taxon>
        <taxon>Gammaproteobacteria</taxon>
        <taxon>Moraxellales</taxon>
        <taxon>Moraxellaceae</taxon>
        <taxon>Psychrobacter</taxon>
    </lineage>
</organism>
<dbReference type="Gene3D" id="2.30.130.10">
    <property type="entry name" value="PUA domain"/>
    <property type="match status" value="1"/>
</dbReference>
<evidence type="ECO:0000313" key="6">
    <source>
        <dbReference type="Proteomes" id="UP000442109"/>
    </source>
</evidence>
<dbReference type="InterPro" id="IPR036974">
    <property type="entry name" value="PUA_sf"/>
</dbReference>
<feature type="non-terminal residue" evidence="5">
    <location>
        <position position="1"/>
    </location>
</feature>
<gene>
    <name evidence="5" type="ORF">GB996_12155</name>
</gene>
<dbReference type="AlphaFoldDB" id="A0A844M3Y0"/>
<evidence type="ECO:0000256" key="2">
    <source>
        <dbReference type="ARBA" id="ARBA00022679"/>
    </source>
</evidence>
<evidence type="ECO:0000256" key="3">
    <source>
        <dbReference type="ARBA" id="ARBA00022691"/>
    </source>
</evidence>
<evidence type="ECO:0000256" key="1">
    <source>
        <dbReference type="ARBA" id="ARBA00022603"/>
    </source>
</evidence>
<dbReference type="Pfam" id="PF17785">
    <property type="entry name" value="PUA_3"/>
    <property type="match status" value="1"/>
</dbReference>
<reference evidence="5 6" key="1">
    <citation type="journal article" date="2019" name="PLoS ONE">
        <title>Pup mortality in New Zealand sea lions (Phocarctos hookeri) at Enderby Island, Auckland Islands, 2013-18.</title>
        <authorList>
            <person name="Michael S.A."/>
            <person name="Hayman D.T.S."/>
            <person name="Gray R."/>
            <person name="Zhang J."/>
            <person name="Rogers L."/>
            <person name="Roe W.D."/>
        </authorList>
    </citation>
    <scope>NUCLEOTIDE SEQUENCE [LARGE SCALE GENOMIC DNA]</scope>
    <source>
        <strain evidence="5 6">SM868</strain>
    </source>
</reference>
<comment type="caution">
    <text evidence="5">The sequence shown here is derived from an EMBL/GenBank/DDBJ whole genome shotgun (WGS) entry which is preliminary data.</text>
</comment>
<name>A0A844M3Y0_9GAMM</name>
<keyword evidence="1 5" id="KW-0489">Methyltransferase</keyword>
<evidence type="ECO:0000259" key="4">
    <source>
        <dbReference type="Pfam" id="PF17785"/>
    </source>
</evidence>
<keyword evidence="3" id="KW-0949">S-adenosyl-L-methionine</keyword>
<accession>A0A844M3Y0</accession>
<sequence>PVLDQLVQLVNQSHQVIGTAYVSKQNKGIGWYLGKGIEHLTVSYFVSLFEAAKQRRTDFSNSDFTNAYRVFNQDGDHFGGLTIDLYK</sequence>
<dbReference type="InterPro" id="IPR041532">
    <property type="entry name" value="RlmI-like_PUA"/>
</dbReference>
<feature type="domain" description="RlmI-like PUA" evidence="4">
    <location>
        <begin position="5"/>
        <end position="33"/>
    </location>
</feature>
<evidence type="ECO:0000313" key="5">
    <source>
        <dbReference type="EMBL" id="MUG33524.1"/>
    </source>
</evidence>
<dbReference type="GO" id="GO:0032259">
    <property type="term" value="P:methylation"/>
    <property type="evidence" value="ECO:0007669"/>
    <property type="project" value="UniProtKB-KW"/>
</dbReference>
<dbReference type="EMBL" id="WFKQ01000107">
    <property type="protein sequence ID" value="MUG33524.1"/>
    <property type="molecule type" value="Genomic_DNA"/>
</dbReference>